<dbReference type="SUPFAM" id="SSF82171">
    <property type="entry name" value="DPP6 N-terminal domain-like"/>
    <property type="match status" value="1"/>
</dbReference>
<protein>
    <submittedName>
        <fullName evidence="3">Prolyl oligopeptidase family serine peptidase</fullName>
    </submittedName>
</protein>
<accession>A0ABY7S1B6</accession>
<dbReference type="Gene3D" id="3.40.50.1820">
    <property type="entry name" value="alpha/beta hydrolase"/>
    <property type="match status" value="1"/>
</dbReference>
<keyword evidence="4" id="KW-1185">Reference proteome</keyword>
<dbReference type="InterPro" id="IPR011042">
    <property type="entry name" value="6-blade_b-propeller_TolB-like"/>
</dbReference>
<dbReference type="Pfam" id="PF00326">
    <property type="entry name" value="Peptidase_S9"/>
    <property type="match status" value="1"/>
</dbReference>
<evidence type="ECO:0000313" key="4">
    <source>
        <dbReference type="Proteomes" id="UP001202717"/>
    </source>
</evidence>
<dbReference type="EMBL" id="CP116221">
    <property type="protein sequence ID" value="WCO03190.1"/>
    <property type="molecule type" value="Genomic_DNA"/>
</dbReference>
<reference evidence="3 4" key="1">
    <citation type="submission" date="2023-01" db="EMBL/GenBank/DDBJ databases">
        <title>Psychroserpens ponticola sp. nov., isolated from seawater.</title>
        <authorList>
            <person name="Kristyanto S."/>
            <person name="Jung J."/>
            <person name="Kim J.M."/>
            <person name="Jeon C.O."/>
        </authorList>
    </citation>
    <scope>NUCLEOTIDE SEQUENCE [LARGE SCALE GENOMIC DNA]</scope>
    <source>
        <strain evidence="3 4">MSW6</strain>
    </source>
</reference>
<evidence type="ECO:0000256" key="1">
    <source>
        <dbReference type="ARBA" id="ARBA00022801"/>
    </source>
</evidence>
<dbReference type="InterPro" id="IPR001375">
    <property type="entry name" value="Peptidase_S9_cat"/>
</dbReference>
<dbReference type="Proteomes" id="UP001202717">
    <property type="component" value="Chromosome"/>
</dbReference>
<feature type="domain" description="Peptidase S9 prolyl oligopeptidase catalytic" evidence="2">
    <location>
        <begin position="707"/>
        <end position="884"/>
    </location>
</feature>
<dbReference type="RefSeq" id="WP_249994217.1">
    <property type="nucleotide sequence ID" value="NZ_CP116221.1"/>
</dbReference>
<evidence type="ECO:0000313" key="3">
    <source>
        <dbReference type="EMBL" id="WCO03190.1"/>
    </source>
</evidence>
<proteinExistence type="predicted"/>
<dbReference type="Gene3D" id="2.120.10.30">
    <property type="entry name" value="TolB, C-terminal domain"/>
    <property type="match status" value="1"/>
</dbReference>
<sequence length="912" mass="103336">MRAILNQRLFKIIFGLLICSQLSFGQTQKPLTLEDYAQWNQIRNTALSPDGNYMTYAYTPNEGDATLHIRKLDADTLRTVINGKKVAFSEDSKWLAFFVDPTKEAIKKLKKAKDPVLSDLQIVNLQSNVVSEVTSVKDFSFSKTAKFIAIHKNSKDKKADHKGSDLLLKDLVGDKTLNIGNVSNFAFNKEGTFLSYLVDADGDNGNGMYLIDLSNMRTWPLHTGAFTYNQMSWNKEKKQIAVLFGTKDEGNIEFNNTIYWASNLTPGMTTVGNQATYASEKDAKFPKNMVISEYASLNFNEAGTQLVFGVKEQQTELKEDDELKANVDVWHWKDERLQSRQIVQAKRDQKATFKSILNLENKTFFQLENDNMTYVNTSEKNIWAVGSVDTLYRKNVNIPGGFEDLYSINTKTGAKQLIAKNVYRNMGMSPNGDWTLFSKDGEVMGYHFEKGSLTNLTAKTGINFSDEDNDKPVEKPTYGVAGWSKDGNTLLLNHKYDLWTIALNSDMTANLTQGLGNEGSIRFRLVQLDPEAEAFDLTKPLLLSAYGDKTKKGGYYEVEVGNTPKVLRYEDKMTSRVTKAKHADKVIFTEQTFVDFPDYWTSDLSFEKPKKITNANPQQSNYKWGKRVLIDYTDERGHELQATLALPADYEPGKTYPMVVYFYERMSQRHHVYSMPTYDDRPHMSTYASNGYLVLMPDIIFDVGLPGSSALDDVTSAVKEVIKQGYANPNKIGLQGHSWGGYETSFIVTQTDMFATVVTGAPLTNLISMYNVNYKRSGSSNGPLLEWSQGRMGVSPWENMELYQSQSPLHHAPNIKTPFLILHGTADGAVDWNQGLEFYSAARRLGKEVILLSYPDEPHHLQKEDNQKDFQIRMKQYFDHYLKDAPAPLWMTNGIEHLDKKRLGPEVLEKED</sequence>
<dbReference type="SUPFAM" id="SSF53474">
    <property type="entry name" value="alpha/beta-Hydrolases"/>
    <property type="match status" value="1"/>
</dbReference>
<dbReference type="InterPro" id="IPR029058">
    <property type="entry name" value="AB_hydrolase_fold"/>
</dbReference>
<dbReference type="PANTHER" id="PTHR42776:SF27">
    <property type="entry name" value="DIPEPTIDYL PEPTIDASE FAMILY MEMBER 6"/>
    <property type="match status" value="1"/>
</dbReference>
<organism evidence="3 4">
    <name type="scientific">Psychroserpens ponticola</name>
    <dbReference type="NCBI Taxonomy" id="2932268"/>
    <lineage>
        <taxon>Bacteria</taxon>
        <taxon>Pseudomonadati</taxon>
        <taxon>Bacteroidota</taxon>
        <taxon>Flavobacteriia</taxon>
        <taxon>Flavobacteriales</taxon>
        <taxon>Flavobacteriaceae</taxon>
        <taxon>Psychroserpens</taxon>
    </lineage>
</organism>
<keyword evidence="1" id="KW-0378">Hydrolase</keyword>
<dbReference type="PANTHER" id="PTHR42776">
    <property type="entry name" value="SERINE PEPTIDASE S9 FAMILY MEMBER"/>
    <property type="match status" value="1"/>
</dbReference>
<evidence type="ECO:0000259" key="2">
    <source>
        <dbReference type="Pfam" id="PF00326"/>
    </source>
</evidence>
<name>A0ABY7S1B6_9FLAO</name>
<gene>
    <name evidence="3" type="ORF">MUN68_006755</name>
</gene>